<keyword evidence="10" id="KW-0472">Membrane</keyword>
<dbReference type="InterPro" id="IPR025993">
    <property type="entry name" value="Ceramide_glucosylTrfase"/>
</dbReference>
<evidence type="ECO:0000256" key="5">
    <source>
        <dbReference type="ARBA" id="ARBA00012699"/>
    </source>
</evidence>
<accession>A0ABD3BU00</accession>
<evidence type="ECO:0000256" key="4">
    <source>
        <dbReference type="ARBA" id="ARBA00006739"/>
    </source>
</evidence>
<dbReference type="AlphaFoldDB" id="A0ABD3BU00"/>
<dbReference type="SUPFAM" id="SSF53448">
    <property type="entry name" value="Nucleotide-diphospho-sugar transferases"/>
    <property type="match status" value="1"/>
</dbReference>
<dbReference type="GO" id="GO:0016020">
    <property type="term" value="C:membrane"/>
    <property type="evidence" value="ECO:0007669"/>
    <property type="project" value="UniProtKB-SubCell"/>
</dbReference>
<dbReference type="InterPro" id="IPR029044">
    <property type="entry name" value="Nucleotide-diphossugar_trans"/>
</dbReference>
<comment type="similarity">
    <text evidence="4">Belongs to the glycosyltransferase 2 family.</text>
</comment>
<evidence type="ECO:0000256" key="9">
    <source>
        <dbReference type="ARBA" id="ARBA00022989"/>
    </source>
</evidence>
<reference evidence="12" key="1">
    <citation type="journal article" date="2024" name="IScience">
        <title>Strigolactones Initiate the Formation of Haustorium-like Structures in Castilleja.</title>
        <authorList>
            <person name="Buerger M."/>
            <person name="Peterson D."/>
            <person name="Chory J."/>
        </authorList>
    </citation>
    <scope>NUCLEOTIDE SEQUENCE [LARGE SCALE GENOMIC DNA]</scope>
</reference>
<evidence type="ECO:0000256" key="6">
    <source>
        <dbReference type="ARBA" id="ARBA00022676"/>
    </source>
</evidence>
<evidence type="ECO:0000256" key="7">
    <source>
        <dbReference type="ARBA" id="ARBA00022679"/>
    </source>
</evidence>
<evidence type="ECO:0000256" key="10">
    <source>
        <dbReference type="ARBA" id="ARBA00023136"/>
    </source>
</evidence>
<comment type="subcellular location">
    <subcellularLocation>
        <location evidence="1">Membrane</location>
        <topology evidence="1">Multi-pass membrane protein</topology>
    </subcellularLocation>
</comment>
<gene>
    <name evidence="11" type="ORF">CASFOL_035686</name>
</gene>
<dbReference type="EC" id="2.4.1.80" evidence="5"/>
<proteinExistence type="inferred from homology"/>
<dbReference type="PANTHER" id="PTHR12726">
    <property type="entry name" value="CERAMIDE GLUCOSYLTRANSFERASE"/>
    <property type="match status" value="1"/>
</dbReference>
<evidence type="ECO:0000256" key="1">
    <source>
        <dbReference type="ARBA" id="ARBA00004141"/>
    </source>
</evidence>
<evidence type="ECO:0000256" key="2">
    <source>
        <dbReference type="ARBA" id="ARBA00004760"/>
    </source>
</evidence>
<comment type="caution">
    <text evidence="11">The sequence shown here is derived from an EMBL/GenBank/DDBJ whole genome shotgun (WGS) entry which is preliminary data.</text>
</comment>
<keyword evidence="8" id="KW-0812">Transmembrane</keyword>
<dbReference type="EMBL" id="JAVIJP010000066">
    <property type="protein sequence ID" value="KAL3620774.1"/>
    <property type="molecule type" value="Genomic_DNA"/>
</dbReference>
<evidence type="ECO:0000313" key="11">
    <source>
        <dbReference type="EMBL" id="KAL3620774.1"/>
    </source>
</evidence>
<keyword evidence="7" id="KW-0808">Transferase</keyword>
<evidence type="ECO:0000313" key="12">
    <source>
        <dbReference type="Proteomes" id="UP001632038"/>
    </source>
</evidence>
<name>A0ABD3BU00_9LAMI</name>
<dbReference type="Proteomes" id="UP001632038">
    <property type="component" value="Unassembled WGS sequence"/>
</dbReference>
<evidence type="ECO:0000256" key="3">
    <source>
        <dbReference type="ARBA" id="ARBA00004991"/>
    </source>
</evidence>
<evidence type="ECO:0000256" key="8">
    <source>
        <dbReference type="ARBA" id="ARBA00022692"/>
    </source>
</evidence>
<comment type="pathway">
    <text evidence="3">Sphingolipid metabolism.</text>
</comment>
<sequence length="133" mass="15293">MKTVLVSPRRKVMQGMMLDAIPEDEEMVKEQMNMCNRLVSQRKLQVGVDKMHKDSKYVLFLDDDVRLHPGSNGALTSEMEKNPDIFIQTGYPLDLPSGSLGSYCIYEYHMPCSMGFAIPVEKQVREENRWAFT</sequence>
<keyword evidence="12" id="KW-1185">Reference proteome</keyword>
<dbReference type="PANTHER" id="PTHR12726:SF0">
    <property type="entry name" value="CERAMIDE GLUCOSYLTRANSFERASE"/>
    <property type="match status" value="1"/>
</dbReference>
<comment type="pathway">
    <text evidence="2">Lipid metabolism; sphingolipid metabolism.</text>
</comment>
<keyword evidence="9" id="KW-1133">Transmembrane helix</keyword>
<protein>
    <recommendedName>
        <fullName evidence="5">ceramide glucosyltransferase</fullName>
        <ecNumber evidence="5">2.4.1.80</ecNumber>
    </recommendedName>
</protein>
<organism evidence="11 12">
    <name type="scientific">Castilleja foliolosa</name>
    <dbReference type="NCBI Taxonomy" id="1961234"/>
    <lineage>
        <taxon>Eukaryota</taxon>
        <taxon>Viridiplantae</taxon>
        <taxon>Streptophyta</taxon>
        <taxon>Embryophyta</taxon>
        <taxon>Tracheophyta</taxon>
        <taxon>Spermatophyta</taxon>
        <taxon>Magnoliopsida</taxon>
        <taxon>eudicotyledons</taxon>
        <taxon>Gunneridae</taxon>
        <taxon>Pentapetalae</taxon>
        <taxon>asterids</taxon>
        <taxon>lamiids</taxon>
        <taxon>Lamiales</taxon>
        <taxon>Orobanchaceae</taxon>
        <taxon>Pedicularideae</taxon>
        <taxon>Castillejinae</taxon>
        <taxon>Castilleja</taxon>
    </lineage>
</organism>
<keyword evidence="6" id="KW-0328">Glycosyltransferase</keyword>
<dbReference type="GO" id="GO:0008120">
    <property type="term" value="F:ceramide glucosyltransferase activity"/>
    <property type="evidence" value="ECO:0007669"/>
    <property type="project" value="UniProtKB-EC"/>
</dbReference>